<name>A0ABU8BY45_9RHOB</name>
<dbReference type="SUPFAM" id="SSF143744">
    <property type="entry name" value="GlcG-like"/>
    <property type="match status" value="1"/>
</dbReference>
<reference evidence="1" key="1">
    <citation type="submission" date="2024-02" db="EMBL/GenBank/DDBJ databases">
        <title>Genome sequences of strain Gemmobacter sp. JM10B15.</title>
        <authorList>
            <person name="Zhang M."/>
        </authorList>
    </citation>
    <scope>NUCLEOTIDE SEQUENCE</scope>
    <source>
        <strain evidence="1">JM10B15</strain>
    </source>
</reference>
<accession>A0ABU8BY45</accession>
<dbReference type="InterPro" id="IPR005624">
    <property type="entry name" value="PduO/GlcC-like"/>
</dbReference>
<dbReference type="InterPro" id="IPR010371">
    <property type="entry name" value="YBR137W-like"/>
</dbReference>
<dbReference type="NCBIfam" id="NF002696">
    <property type="entry name" value="PRK02487.1-5"/>
    <property type="match status" value="1"/>
</dbReference>
<dbReference type="InterPro" id="IPR038084">
    <property type="entry name" value="PduO/GlcC-like_sf"/>
</dbReference>
<dbReference type="RefSeq" id="WP_335424666.1">
    <property type="nucleotide sequence ID" value="NZ_JBALHR010000011.1"/>
</dbReference>
<sequence length="154" mass="16277">MQIAELEAEAARLELPAFDAETALKLGLSALRLARSAAAPVVIDIRTPLQTLFHVALPGATPENDAWALRKSNTALHFGVSSLLVGERLRAKGRTLGYQGLDAADYADHGGAVPIRVASVGVVAVLTISGLPQIEDHRLAVAALESLLPPRIQY</sequence>
<dbReference type="PANTHER" id="PTHR28255:SF1">
    <property type="entry name" value="UPF0303 PROTEIN YBR137W"/>
    <property type="match status" value="1"/>
</dbReference>
<dbReference type="Pfam" id="PF03928">
    <property type="entry name" value="HbpS-like"/>
    <property type="match status" value="1"/>
</dbReference>
<organism evidence="1 2">
    <name type="scientific">Gemmobacter denitrificans</name>
    <dbReference type="NCBI Taxonomy" id="3123040"/>
    <lineage>
        <taxon>Bacteria</taxon>
        <taxon>Pseudomonadati</taxon>
        <taxon>Pseudomonadota</taxon>
        <taxon>Alphaproteobacteria</taxon>
        <taxon>Rhodobacterales</taxon>
        <taxon>Paracoccaceae</taxon>
        <taxon>Gemmobacter</taxon>
    </lineage>
</organism>
<protein>
    <submittedName>
        <fullName evidence="1">Heme-degrading domain-containing protein</fullName>
    </submittedName>
</protein>
<comment type="caution">
    <text evidence="1">The sequence shown here is derived from an EMBL/GenBank/DDBJ whole genome shotgun (WGS) entry which is preliminary data.</text>
</comment>
<dbReference type="PANTHER" id="PTHR28255">
    <property type="match status" value="1"/>
</dbReference>
<evidence type="ECO:0000313" key="2">
    <source>
        <dbReference type="Proteomes" id="UP001431963"/>
    </source>
</evidence>
<dbReference type="Proteomes" id="UP001431963">
    <property type="component" value="Unassembled WGS sequence"/>
</dbReference>
<dbReference type="Gene3D" id="3.30.450.150">
    <property type="entry name" value="Haem-degrading domain"/>
    <property type="match status" value="1"/>
</dbReference>
<evidence type="ECO:0000313" key="1">
    <source>
        <dbReference type="EMBL" id="MEH7829634.1"/>
    </source>
</evidence>
<dbReference type="PIRSF" id="PIRSF008757">
    <property type="entry name" value="UCP008757"/>
    <property type="match status" value="1"/>
</dbReference>
<gene>
    <name evidence="1" type="ORF">V6590_15880</name>
</gene>
<dbReference type="EMBL" id="JBALHR010000011">
    <property type="protein sequence ID" value="MEH7829634.1"/>
    <property type="molecule type" value="Genomic_DNA"/>
</dbReference>
<keyword evidence="2" id="KW-1185">Reference proteome</keyword>
<proteinExistence type="predicted"/>